<dbReference type="PRINTS" id="PR01573">
    <property type="entry name" value="SUPERTUBBY"/>
</dbReference>
<dbReference type="KEGG" id="smo:SELMODRAFT_450562"/>
<evidence type="ECO:0000256" key="2">
    <source>
        <dbReference type="SAM" id="MobiDB-lite"/>
    </source>
</evidence>
<keyword evidence="5" id="KW-1185">Reference proteome</keyword>
<dbReference type="HOGENOM" id="CLU_054123_1_0_1"/>
<evidence type="ECO:0000259" key="3">
    <source>
        <dbReference type="Pfam" id="PF01167"/>
    </source>
</evidence>
<evidence type="ECO:0000313" key="5">
    <source>
        <dbReference type="Proteomes" id="UP000001514"/>
    </source>
</evidence>
<protein>
    <submittedName>
        <fullName evidence="4">Tubby-like protein</fullName>
    </submittedName>
</protein>
<dbReference type="Gene3D" id="3.20.90.10">
    <property type="entry name" value="Tubby Protein, Chain A"/>
    <property type="match status" value="1"/>
</dbReference>
<organism evidence="5">
    <name type="scientific">Selaginella moellendorffii</name>
    <name type="common">Spikemoss</name>
    <dbReference type="NCBI Taxonomy" id="88036"/>
    <lineage>
        <taxon>Eukaryota</taxon>
        <taxon>Viridiplantae</taxon>
        <taxon>Streptophyta</taxon>
        <taxon>Embryophyta</taxon>
        <taxon>Tracheophyta</taxon>
        <taxon>Lycopodiopsida</taxon>
        <taxon>Selaginellales</taxon>
        <taxon>Selaginellaceae</taxon>
        <taxon>Selaginella</taxon>
    </lineage>
</organism>
<dbReference type="InParanoid" id="D8RLI8"/>
<reference evidence="4 5" key="1">
    <citation type="journal article" date="2011" name="Science">
        <title>The Selaginella genome identifies genetic changes associated with the evolution of vascular plants.</title>
        <authorList>
            <person name="Banks J.A."/>
            <person name="Nishiyama T."/>
            <person name="Hasebe M."/>
            <person name="Bowman J.L."/>
            <person name="Gribskov M."/>
            <person name="dePamphilis C."/>
            <person name="Albert V.A."/>
            <person name="Aono N."/>
            <person name="Aoyama T."/>
            <person name="Ambrose B.A."/>
            <person name="Ashton N.W."/>
            <person name="Axtell M.J."/>
            <person name="Barker E."/>
            <person name="Barker M.S."/>
            <person name="Bennetzen J.L."/>
            <person name="Bonawitz N.D."/>
            <person name="Chapple C."/>
            <person name="Cheng C."/>
            <person name="Correa L.G."/>
            <person name="Dacre M."/>
            <person name="DeBarry J."/>
            <person name="Dreyer I."/>
            <person name="Elias M."/>
            <person name="Engstrom E.M."/>
            <person name="Estelle M."/>
            <person name="Feng L."/>
            <person name="Finet C."/>
            <person name="Floyd S.K."/>
            <person name="Frommer W.B."/>
            <person name="Fujita T."/>
            <person name="Gramzow L."/>
            <person name="Gutensohn M."/>
            <person name="Harholt J."/>
            <person name="Hattori M."/>
            <person name="Heyl A."/>
            <person name="Hirai T."/>
            <person name="Hiwatashi Y."/>
            <person name="Ishikawa M."/>
            <person name="Iwata M."/>
            <person name="Karol K.G."/>
            <person name="Koehler B."/>
            <person name="Kolukisaoglu U."/>
            <person name="Kubo M."/>
            <person name="Kurata T."/>
            <person name="Lalonde S."/>
            <person name="Li K."/>
            <person name="Li Y."/>
            <person name="Litt A."/>
            <person name="Lyons E."/>
            <person name="Manning G."/>
            <person name="Maruyama T."/>
            <person name="Michael T.P."/>
            <person name="Mikami K."/>
            <person name="Miyazaki S."/>
            <person name="Morinaga S."/>
            <person name="Murata T."/>
            <person name="Mueller-Roeber B."/>
            <person name="Nelson D.R."/>
            <person name="Obara M."/>
            <person name="Oguri Y."/>
            <person name="Olmstead R.G."/>
            <person name="Onodera N."/>
            <person name="Petersen B.L."/>
            <person name="Pils B."/>
            <person name="Prigge M."/>
            <person name="Rensing S.A."/>
            <person name="Riano-Pachon D.M."/>
            <person name="Roberts A.W."/>
            <person name="Sato Y."/>
            <person name="Scheller H.V."/>
            <person name="Schulz B."/>
            <person name="Schulz C."/>
            <person name="Shakirov E.V."/>
            <person name="Shibagaki N."/>
            <person name="Shinohara N."/>
            <person name="Shippen D.E."/>
            <person name="Soerensen I."/>
            <person name="Sotooka R."/>
            <person name="Sugimoto N."/>
            <person name="Sugita M."/>
            <person name="Sumikawa N."/>
            <person name="Tanurdzic M."/>
            <person name="Theissen G."/>
            <person name="Ulvskov P."/>
            <person name="Wakazuki S."/>
            <person name="Weng J.K."/>
            <person name="Willats W.W."/>
            <person name="Wipf D."/>
            <person name="Wolf P.G."/>
            <person name="Yang L."/>
            <person name="Zimmer A.D."/>
            <person name="Zhu Q."/>
            <person name="Mitros T."/>
            <person name="Hellsten U."/>
            <person name="Loque D."/>
            <person name="Otillar R."/>
            <person name="Salamov A."/>
            <person name="Schmutz J."/>
            <person name="Shapiro H."/>
            <person name="Lindquist E."/>
            <person name="Lucas S."/>
            <person name="Rokhsar D."/>
            <person name="Grigoriev I.V."/>
        </authorList>
    </citation>
    <scope>NUCLEOTIDE SEQUENCE [LARGE SCALE GENOMIC DNA]</scope>
</reference>
<feature type="region of interest" description="Disordered" evidence="2">
    <location>
        <begin position="56"/>
        <end position="88"/>
    </location>
</feature>
<feature type="domain" description="Tubby C-terminal" evidence="3">
    <location>
        <begin position="123"/>
        <end position="368"/>
    </location>
</feature>
<name>D8RLI8_SELML</name>
<accession>D8RLI8</accession>
<dbReference type="SUPFAM" id="SSF54518">
    <property type="entry name" value="Tubby C-terminal domain-like"/>
    <property type="match status" value="1"/>
</dbReference>
<dbReference type="Pfam" id="PF01167">
    <property type="entry name" value="Tub"/>
    <property type="match status" value="1"/>
</dbReference>
<evidence type="ECO:0000256" key="1">
    <source>
        <dbReference type="ARBA" id="ARBA00007129"/>
    </source>
</evidence>
<dbReference type="Proteomes" id="UP000001514">
    <property type="component" value="Unassembled WGS sequence"/>
</dbReference>
<dbReference type="InterPro" id="IPR000007">
    <property type="entry name" value="Tubby_C"/>
</dbReference>
<dbReference type="InterPro" id="IPR025659">
    <property type="entry name" value="Tubby-like_C"/>
</dbReference>
<dbReference type="AlphaFoldDB" id="D8RLI8"/>
<dbReference type="PANTHER" id="PTHR16517">
    <property type="entry name" value="TUBBY-RELATED"/>
    <property type="match status" value="1"/>
</dbReference>
<dbReference type="FunCoup" id="D8RLI8">
    <property type="interactions" value="202"/>
</dbReference>
<dbReference type="STRING" id="88036.D8RLI8"/>
<dbReference type="Gramene" id="EFJ26925">
    <property type="protein sequence ID" value="EFJ26925"/>
    <property type="gene ID" value="SELMODRAFT_450562"/>
</dbReference>
<sequence length="374" mass="41689">MHLCHSSSVQCDVIDVLKENAFRSSSSPALRKSRSQRHHSFDSIVSKSEPLCELNRGPLSASKKHNRSNNAGDVSSSDKNKSGELSGETPLFCATPNHRLYVWDEEAAPASAWSTLGNRVLLLKPLPVDVGKCRCYIVREHRDGPSVYSLYTDEGQGRQDRLLAVARHRRRVGRSEFLIAQSTIGTVLQSQDEGYLGNLGANLVGSRYQLWEQGDFLSARQKVLQGVVTFEPTVTTLTGDSRKLKAFIPKYQSIQTNGSSIQVKRSLSFNFGLGKDWEENMSNVKELVSKTPCYNNILKRYELDFRESSKMGAKIKTSVKNFQLTVEDQGKQAVLLLGKLSKSTYVMEYRFPLTGFQAFGICLASIDSKLCCTV</sequence>
<dbReference type="eggNOG" id="KOG2502">
    <property type="taxonomic scope" value="Eukaryota"/>
</dbReference>
<comment type="similarity">
    <text evidence="1">Belongs to the TUB family.</text>
</comment>
<dbReference type="OMA" id="LMGSKYQ"/>
<dbReference type="PANTHER" id="PTHR16517:SF131">
    <property type="entry name" value="TUBBY-LIKE PROTEIN 8"/>
    <property type="match status" value="1"/>
</dbReference>
<dbReference type="EMBL" id="GL377583">
    <property type="protein sequence ID" value="EFJ26925.1"/>
    <property type="molecule type" value="Genomic_DNA"/>
</dbReference>
<proteinExistence type="inferred from homology"/>
<evidence type="ECO:0000313" key="4">
    <source>
        <dbReference type="EMBL" id="EFJ26925.1"/>
    </source>
</evidence>
<gene>
    <name evidence="4" type="ORF">SELMODRAFT_450562</name>
</gene>